<dbReference type="InterPro" id="IPR036129">
    <property type="entry name" value="Glycerate_kinase_sf"/>
</dbReference>
<accession>A0A7W3YC69</accession>
<dbReference type="InterPro" id="IPR004381">
    <property type="entry name" value="Glycerate_kinase"/>
</dbReference>
<keyword evidence="3 4" id="KW-0418">Kinase</keyword>
<keyword evidence="8" id="KW-1185">Reference proteome</keyword>
<dbReference type="InterPro" id="IPR018197">
    <property type="entry name" value="Glycerate_kinase_RE-like"/>
</dbReference>
<evidence type="ECO:0000313" key="7">
    <source>
        <dbReference type="Proteomes" id="UP000518255"/>
    </source>
</evidence>
<dbReference type="Proteomes" id="UP000544052">
    <property type="component" value="Unassembled WGS sequence"/>
</dbReference>
<reference evidence="7 8" key="1">
    <citation type="submission" date="2020-07" db="EMBL/GenBank/DDBJ databases">
        <title>Description of Limosilactobacillus balticus sp. nov., Limosilactobacillus agrestis sp. nov., Limosilactobacillus albertensis sp. nov., Limosilactobacillus rudii sp. nov., Limosilactobacillus fastidiosus sp. nov., five novel Limosilactobacillus species isolated from the vertebrate gastrointestinal tract, and proposal of 6 subspecies of Limosilactobacillus reuteri adapted to the gastrointestinal tract of specific vertebrate hosts.</title>
        <authorList>
            <person name="Li F."/>
            <person name="Cheng C."/>
            <person name="Zheng J."/>
            <person name="Quevedo R.M."/>
            <person name="Li J."/>
            <person name="Roos S."/>
            <person name="Gaenzle M.G."/>
            <person name="Walter J."/>
        </authorList>
    </citation>
    <scope>NUCLEOTIDE SEQUENCE [LARGE SCALE GENOMIC DNA]</scope>
    <source>
        <strain evidence="6 7">WF-MA3-C</strain>
        <strain evidence="5 8">WF-MO7-1</strain>
    </source>
</reference>
<dbReference type="PIRSF" id="PIRSF006078">
    <property type="entry name" value="GlxK"/>
    <property type="match status" value="1"/>
</dbReference>
<keyword evidence="2 4" id="KW-0808">Transferase</keyword>
<dbReference type="Proteomes" id="UP000518255">
    <property type="component" value="Unassembled WGS sequence"/>
</dbReference>
<dbReference type="EMBL" id="JACIUY010000048">
    <property type="protein sequence ID" value="MBB1085771.1"/>
    <property type="molecule type" value="Genomic_DNA"/>
</dbReference>
<dbReference type="NCBIfam" id="TIGR00045">
    <property type="entry name" value="glycerate kinase"/>
    <property type="match status" value="1"/>
</dbReference>
<dbReference type="GO" id="GO:0008887">
    <property type="term" value="F:glycerate kinase activity"/>
    <property type="evidence" value="ECO:0007669"/>
    <property type="project" value="UniProtKB-UniRule"/>
</dbReference>
<sequence length="379" mass="39291">MKIVIAPDSFKGSLTARQAADAIAQGLKSAIPDADYDLIPIADGGEGTVEALVTATNGRVITVPAHDPNGNTINASFGILGNSNTAVIETAAASGIQYLNSQSNPLTVNTFGTGELIKAALDQNVKQIIVGLGGSGTTDGGVGMMRALGAHFYAQDDQELLAGGDELARLERIDLSELDPRLAKTEIVLAADVTNPLTGKKGAATVFGPQKGVTLEMIPHLDRALQNYAEVIHRDTGKNVANLDGAGAAGGLGTAFLAFTNAQIRSGIQTVLHASNFEQRVKNADVVITGEGQLDYQTQFGKAPYGVAKLAKKVSPEVIVVAVAASLGERATDLYKTGIIDGLFASQTAVKPLPVAIQEAASDLEITSQGIGHLIRAFR</sequence>
<dbReference type="Pfam" id="PF02595">
    <property type="entry name" value="Gly_kinase"/>
    <property type="match status" value="1"/>
</dbReference>
<dbReference type="InterPro" id="IPR018193">
    <property type="entry name" value="Glyc_kinase_flavodox-like_fold"/>
</dbReference>
<evidence type="ECO:0000256" key="3">
    <source>
        <dbReference type="ARBA" id="ARBA00022777"/>
    </source>
</evidence>
<dbReference type="EMBL" id="JACIUZ010000023">
    <property type="protein sequence ID" value="MBB1062673.1"/>
    <property type="molecule type" value="Genomic_DNA"/>
</dbReference>
<comment type="caution">
    <text evidence="6">The sequence shown here is derived from an EMBL/GenBank/DDBJ whole genome shotgun (WGS) entry which is preliminary data.</text>
</comment>
<dbReference type="Gene3D" id="3.90.1510.10">
    <property type="entry name" value="Glycerate kinase, domain 2"/>
    <property type="match status" value="1"/>
</dbReference>
<dbReference type="PANTHER" id="PTHR21599">
    <property type="entry name" value="GLYCERATE KINASE"/>
    <property type="match status" value="1"/>
</dbReference>
<dbReference type="AlphaFoldDB" id="A0A7W3YC69"/>
<evidence type="ECO:0000313" key="5">
    <source>
        <dbReference type="EMBL" id="MBB1062673.1"/>
    </source>
</evidence>
<name>A0A7W3YC69_9LACO</name>
<comment type="similarity">
    <text evidence="1 4">Belongs to the glycerate kinase type-1 family.</text>
</comment>
<dbReference type="PANTHER" id="PTHR21599:SF0">
    <property type="entry name" value="GLYCERATE KINASE"/>
    <property type="match status" value="1"/>
</dbReference>
<dbReference type="RefSeq" id="WP_182580684.1">
    <property type="nucleotide sequence ID" value="NZ_JACIUY010000048.1"/>
</dbReference>
<dbReference type="SUPFAM" id="SSF110738">
    <property type="entry name" value="Glycerate kinase I"/>
    <property type="match status" value="1"/>
</dbReference>
<protein>
    <submittedName>
        <fullName evidence="6">Glycerate kinase</fullName>
    </submittedName>
</protein>
<evidence type="ECO:0000313" key="6">
    <source>
        <dbReference type="EMBL" id="MBB1085771.1"/>
    </source>
</evidence>
<dbReference type="GO" id="GO:0031388">
    <property type="term" value="P:organic acid phosphorylation"/>
    <property type="evidence" value="ECO:0007669"/>
    <property type="project" value="UniProtKB-UniRule"/>
</dbReference>
<evidence type="ECO:0000256" key="4">
    <source>
        <dbReference type="PIRNR" id="PIRNR006078"/>
    </source>
</evidence>
<proteinExistence type="inferred from homology"/>
<dbReference type="Gene3D" id="3.40.50.10350">
    <property type="entry name" value="Glycerate kinase, domain 1"/>
    <property type="match status" value="1"/>
</dbReference>
<evidence type="ECO:0000256" key="1">
    <source>
        <dbReference type="ARBA" id="ARBA00006284"/>
    </source>
</evidence>
<gene>
    <name evidence="6" type="ORF">H5R63_03035</name>
    <name evidence="5" type="ORF">H5R64_02495</name>
</gene>
<evidence type="ECO:0000256" key="2">
    <source>
        <dbReference type="ARBA" id="ARBA00022679"/>
    </source>
</evidence>
<evidence type="ECO:0000313" key="8">
    <source>
        <dbReference type="Proteomes" id="UP000544052"/>
    </source>
</evidence>
<organism evidence="6 7">
    <name type="scientific">Limosilactobacillus fastidiosus</name>
    <dbReference type="NCBI Taxonomy" id="2759855"/>
    <lineage>
        <taxon>Bacteria</taxon>
        <taxon>Bacillati</taxon>
        <taxon>Bacillota</taxon>
        <taxon>Bacilli</taxon>
        <taxon>Lactobacillales</taxon>
        <taxon>Lactobacillaceae</taxon>
        <taxon>Limosilactobacillus</taxon>
    </lineage>
</organism>